<dbReference type="PROSITE" id="PS50293">
    <property type="entry name" value="TPR_REGION"/>
    <property type="match status" value="1"/>
</dbReference>
<dbReference type="Gene3D" id="1.25.40.10">
    <property type="entry name" value="Tetratricopeptide repeat domain"/>
    <property type="match status" value="2"/>
</dbReference>
<dbReference type="InterPro" id="IPR035897">
    <property type="entry name" value="Toll_tir_struct_dom_sf"/>
</dbReference>
<dbReference type="PANTHER" id="PTHR12558">
    <property type="entry name" value="CELL DIVISION CYCLE 16,23,27"/>
    <property type="match status" value="1"/>
</dbReference>
<proteinExistence type="predicted"/>
<dbReference type="Gene3D" id="3.40.50.10070">
    <property type="entry name" value="TolB, N-terminal domain"/>
    <property type="match status" value="1"/>
</dbReference>
<dbReference type="InterPro" id="IPR011990">
    <property type="entry name" value="TPR-like_helical_dom_sf"/>
</dbReference>
<dbReference type="Gene3D" id="3.40.50.10140">
    <property type="entry name" value="Toll/interleukin-1 receptor homology (TIR) domain"/>
    <property type="match status" value="1"/>
</dbReference>
<keyword evidence="2 3" id="KW-0802">TPR repeat</keyword>
<sequence>MEQGNRAQGTQQDASTVFVSYSREDRQRALPIIKIIEEAGFIVWWDGLLEGGERFARITEEALERAKAVVVLWSAASTKSHWVHDEATVGRDRQRLVPISIDGSEPPLGFRQFQVIDASPIKVKSSSAEMRQMLKAIATLHGRQADFAAPVSRPANGPNRRMLLIGGGATALVATGAAAWLTGLIGSGKASAVSIAVLPFDNLSGDPQQTYFSDGLAAEIRTQLTRNELLQVAAQASSNLFREDKADAKAISDKLDVAYFLDGNVRRAEDIVKVAVQLIDGRTGSAKWAESFERPLTNVFEVQSEIALKVASALSVEIDPSKRREAGKKSLAGTKSVAAFDAYLRGKDLYDAGIDENSDRQALAKFNEAIADDPQYAAAHAARSRALAVIANLYTGGAERKALYAEAVTAAKKAVALAPEYAEAHSALGFAIAFGQLNMKAARAPYEKSLQLGKGDADVLSRYAVFRSRFGEYEAANAAILQSSALDPLNPRTFRSIGDINYGARRYDQAIKAFDQALKLNPKLSGAKASIGFALYMQDRLVEAARYFAEESSKIRRLTGEAIIAHRLGQKAVAESKLAEMNAEFGTESEYQYAQIQSQWGNTEKALASLQSARAHDDSGLVMMQNDPLLDPIRKAPEFSNLLKSLGFV</sequence>
<evidence type="ECO:0000256" key="3">
    <source>
        <dbReference type="PROSITE-ProRule" id="PRU00339"/>
    </source>
</evidence>
<evidence type="ECO:0000256" key="1">
    <source>
        <dbReference type="ARBA" id="ARBA00022737"/>
    </source>
</evidence>
<dbReference type="InterPro" id="IPR019734">
    <property type="entry name" value="TPR_rpt"/>
</dbReference>
<keyword evidence="7" id="KW-1185">Reference proteome</keyword>
<evidence type="ECO:0000313" key="6">
    <source>
        <dbReference type="EMBL" id="MFD1767955.1"/>
    </source>
</evidence>
<accession>A0ABW4MGM7</accession>
<dbReference type="SMART" id="SM00028">
    <property type="entry name" value="TPR"/>
    <property type="match status" value="3"/>
</dbReference>
<dbReference type="RefSeq" id="WP_381516025.1">
    <property type="nucleotide sequence ID" value="NZ_JBHUEL010000011.1"/>
</dbReference>
<keyword evidence="4" id="KW-0812">Transmembrane</keyword>
<dbReference type="Proteomes" id="UP001597215">
    <property type="component" value="Unassembled WGS sequence"/>
</dbReference>
<protein>
    <submittedName>
        <fullName evidence="6">TIR domain-containing protein</fullName>
    </submittedName>
</protein>
<dbReference type="EMBL" id="JBHUEL010000011">
    <property type="protein sequence ID" value="MFD1767955.1"/>
    <property type="molecule type" value="Genomic_DNA"/>
</dbReference>
<evidence type="ECO:0000259" key="5">
    <source>
        <dbReference type="Pfam" id="PF13676"/>
    </source>
</evidence>
<organism evidence="6 7">
    <name type="scientific">Sphingorhabdus buctiana</name>
    <dbReference type="NCBI Taxonomy" id="1508805"/>
    <lineage>
        <taxon>Bacteria</taxon>
        <taxon>Pseudomonadati</taxon>
        <taxon>Pseudomonadota</taxon>
        <taxon>Alphaproteobacteria</taxon>
        <taxon>Sphingomonadales</taxon>
        <taxon>Sphingomonadaceae</taxon>
        <taxon>Sphingorhabdus</taxon>
    </lineage>
</organism>
<dbReference type="PROSITE" id="PS50005">
    <property type="entry name" value="TPR"/>
    <property type="match status" value="1"/>
</dbReference>
<keyword evidence="4" id="KW-0472">Membrane</keyword>
<dbReference type="PANTHER" id="PTHR12558:SF33">
    <property type="entry name" value="BLL7664 PROTEIN"/>
    <property type="match status" value="1"/>
</dbReference>
<dbReference type="SUPFAM" id="SSF48452">
    <property type="entry name" value="TPR-like"/>
    <property type="match status" value="1"/>
</dbReference>
<reference evidence="7" key="1">
    <citation type="journal article" date="2019" name="Int. J. Syst. Evol. Microbiol.">
        <title>The Global Catalogue of Microorganisms (GCM) 10K type strain sequencing project: providing services to taxonomists for standard genome sequencing and annotation.</title>
        <authorList>
            <consortium name="The Broad Institute Genomics Platform"/>
            <consortium name="The Broad Institute Genome Sequencing Center for Infectious Disease"/>
            <person name="Wu L."/>
            <person name="Ma J."/>
        </authorList>
    </citation>
    <scope>NUCLEOTIDE SEQUENCE [LARGE SCALE GENOMIC DNA]</scope>
    <source>
        <strain evidence="7">CGMCC 1.12449</strain>
    </source>
</reference>
<dbReference type="Pfam" id="PF13676">
    <property type="entry name" value="TIR_2"/>
    <property type="match status" value="1"/>
</dbReference>
<evidence type="ECO:0000313" key="7">
    <source>
        <dbReference type="Proteomes" id="UP001597215"/>
    </source>
</evidence>
<keyword evidence="4" id="KW-1133">Transmembrane helix</keyword>
<dbReference type="NCBIfam" id="NF047558">
    <property type="entry name" value="TPR_END_plus"/>
    <property type="match status" value="1"/>
</dbReference>
<dbReference type="InterPro" id="IPR013105">
    <property type="entry name" value="TPR_2"/>
</dbReference>
<keyword evidence="1" id="KW-0677">Repeat</keyword>
<feature type="transmembrane region" description="Helical" evidence="4">
    <location>
        <begin position="162"/>
        <end position="181"/>
    </location>
</feature>
<evidence type="ECO:0000256" key="2">
    <source>
        <dbReference type="ARBA" id="ARBA00022803"/>
    </source>
</evidence>
<name>A0ABW4MGM7_9SPHN</name>
<dbReference type="SUPFAM" id="SSF52200">
    <property type="entry name" value="Toll/Interleukin receptor TIR domain"/>
    <property type="match status" value="1"/>
</dbReference>
<feature type="repeat" description="TPR" evidence="3">
    <location>
        <begin position="491"/>
        <end position="524"/>
    </location>
</feature>
<feature type="domain" description="TIR" evidence="5">
    <location>
        <begin position="17"/>
        <end position="119"/>
    </location>
</feature>
<evidence type="ECO:0000256" key="4">
    <source>
        <dbReference type="SAM" id="Phobius"/>
    </source>
</evidence>
<dbReference type="Pfam" id="PF07719">
    <property type="entry name" value="TPR_2"/>
    <property type="match status" value="1"/>
</dbReference>
<dbReference type="InterPro" id="IPR000157">
    <property type="entry name" value="TIR_dom"/>
</dbReference>
<gene>
    <name evidence="6" type="ORF">ACFSAG_13990</name>
</gene>
<comment type="caution">
    <text evidence="6">The sequence shown here is derived from an EMBL/GenBank/DDBJ whole genome shotgun (WGS) entry which is preliminary data.</text>
</comment>